<dbReference type="Gene3D" id="3.40.30.10">
    <property type="entry name" value="Glutaredoxin"/>
    <property type="match status" value="1"/>
</dbReference>
<dbReference type="PROSITE" id="PS51355">
    <property type="entry name" value="GLUTATHIONE_PEROXID_3"/>
    <property type="match status" value="1"/>
</dbReference>
<dbReference type="InterPro" id="IPR000889">
    <property type="entry name" value="Glutathione_peroxidase"/>
</dbReference>
<sequence length="210" mass="22795">MKRNTIVIGVTLLILATFAWAGWANWEYRKQAAERALASASHAELIPAAGDVPQSQTSLIGKPAPDFVLQDLSGKTVALSNFKGKPLLINFWATWCGPCKIETPWLIELQNEYASKGFEIVGISTEGDDLQPGDKEGWARDKAAIAKFVKDEHMQYPVLINGDSLASVYGGLDAMPTSIYVNPDGKVVAVQLGITSKDDMEENIKKTLGS</sequence>
<proteinExistence type="inferred from homology"/>
<comment type="similarity">
    <text evidence="2">Belongs to the glutathione peroxidase family.</text>
</comment>
<evidence type="ECO:0000256" key="7">
    <source>
        <dbReference type="ARBA" id="ARBA00023284"/>
    </source>
</evidence>
<gene>
    <name evidence="9" type="ORF">P8935_20290</name>
</gene>
<feature type="domain" description="Thioredoxin" evidence="8">
    <location>
        <begin position="58"/>
        <end position="209"/>
    </location>
</feature>
<keyword evidence="4" id="KW-0201">Cytochrome c-type biogenesis</keyword>
<evidence type="ECO:0000313" key="9">
    <source>
        <dbReference type="EMBL" id="XBH16901.1"/>
    </source>
</evidence>
<dbReference type="PANTHER" id="PTHR42852:SF6">
    <property type="entry name" value="THIOL:DISULFIDE INTERCHANGE PROTEIN DSBE"/>
    <property type="match status" value="1"/>
</dbReference>
<organism evidence="9">
    <name type="scientific">Telmatobacter sp. DSM 110680</name>
    <dbReference type="NCBI Taxonomy" id="3036704"/>
    <lineage>
        <taxon>Bacteria</taxon>
        <taxon>Pseudomonadati</taxon>
        <taxon>Acidobacteriota</taxon>
        <taxon>Terriglobia</taxon>
        <taxon>Terriglobales</taxon>
        <taxon>Acidobacteriaceae</taxon>
        <taxon>Telmatobacter</taxon>
    </lineage>
</organism>
<dbReference type="EMBL" id="CP121196">
    <property type="protein sequence ID" value="XBH16901.1"/>
    <property type="molecule type" value="Genomic_DNA"/>
</dbReference>
<dbReference type="PROSITE" id="PS51352">
    <property type="entry name" value="THIOREDOXIN_2"/>
    <property type="match status" value="1"/>
</dbReference>
<dbReference type="PROSITE" id="PS00194">
    <property type="entry name" value="THIOREDOXIN_1"/>
    <property type="match status" value="1"/>
</dbReference>
<keyword evidence="5" id="KW-0560">Oxidoreductase</keyword>
<dbReference type="Pfam" id="PF08534">
    <property type="entry name" value="Redoxin"/>
    <property type="match status" value="1"/>
</dbReference>
<dbReference type="InterPro" id="IPR036249">
    <property type="entry name" value="Thioredoxin-like_sf"/>
</dbReference>
<dbReference type="GO" id="GO:0030313">
    <property type="term" value="C:cell envelope"/>
    <property type="evidence" value="ECO:0007669"/>
    <property type="project" value="UniProtKB-SubCell"/>
</dbReference>
<dbReference type="SUPFAM" id="SSF52833">
    <property type="entry name" value="Thioredoxin-like"/>
    <property type="match status" value="1"/>
</dbReference>
<protein>
    <submittedName>
        <fullName evidence="9">Redoxin family protein</fullName>
    </submittedName>
</protein>
<evidence type="ECO:0000256" key="5">
    <source>
        <dbReference type="ARBA" id="ARBA00023002"/>
    </source>
</evidence>
<dbReference type="CDD" id="cd02966">
    <property type="entry name" value="TlpA_like_family"/>
    <property type="match status" value="1"/>
</dbReference>
<keyword evidence="7" id="KW-0676">Redox-active center</keyword>
<dbReference type="InterPro" id="IPR013766">
    <property type="entry name" value="Thioredoxin_domain"/>
</dbReference>
<keyword evidence="3" id="KW-0575">Peroxidase</keyword>
<dbReference type="RefSeq" id="WP_348262131.1">
    <property type="nucleotide sequence ID" value="NZ_CP121196.1"/>
</dbReference>
<dbReference type="AlphaFoldDB" id="A0AAU7DHP2"/>
<name>A0AAU7DHP2_9BACT</name>
<accession>A0AAU7DHP2</accession>
<dbReference type="GO" id="GO:0004601">
    <property type="term" value="F:peroxidase activity"/>
    <property type="evidence" value="ECO:0007669"/>
    <property type="project" value="UniProtKB-KW"/>
</dbReference>
<evidence type="ECO:0000259" key="8">
    <source>
        <dbReference type="PROSITE" id="PS51352"/>
    </source>
</evidence>
<keyword evidence="6" id="KW-1015">Disulfide bond</keyword>
<comment type="subcellular location">
    <subcellularLocation>
        <location evidence="1">Cell envelope</location>
    </subcellularLocation>
</comment>
<dbReference type="InterPro" id="IPR017937">
    <property type="entry name" value="Thioredoxin_CS"/>
</dbReference>
<evidence type="ECO:0000256" key="4">
    <source>
        <dbReference type="ARBA" id="ARBA00022748"/>
    </source>
</evidence>
<dbReference type="PANTHER" id="PTHR42852">
    <property type="entry name" value="THIOL:DISULFIDE INTERCHANGE PROTEIN DSBE"/>
    <property type="match status" value="1"/>
</dbReference>
<evidence type="ECO:0000256" key="2">
    <source>
        <dbReference type="ARBA" id="ARBA00006926"/>
    </source>
</evidence>
<evidence type="ECO:0000256" key="3">
    <source>
        <dbReference type="ARBA" id="ARBA00022559"/>
    </source>
</evidence>
<reference evidence="9" key="1">
    <citation type="submission" date="2023-03" db="EMBL/GenBank/DDBJ databases">
        <title>Edaphobacter sp.</title>
        <authorList>
            <person name="Huber K.J."/>
            <person name="Papendorf J."/>
            <person name="Pilke C."/>
            <person name="Bunk B."/>
            <person name="Sproeer C."/>
            <person name="Pester M."/>
        </authorList>
    </citation>
    <scope>NUCLEOTIDE SEQUENCE</scope>
    <source>
        <strain evidence="9">DSM 110680</strain>
    </source>
</reference>
<dbReference type="InterPro" id="IPR013740">
    <property type="entry name" value="Redoxin"/>
</dbReference>
<dbReference type="InterPro" id="IPR050553">
    <property type="entry name" value="Thioredoxin_ResA/DsbE_sf"/>
</dbReference>
<evidence type="ECO:0000256" key="1">
    <source>
        <dbReference type="ARBA" id="ARBA00004196"/>
    </source>
</evidence>
<dbReference type="GO" id="GO:0017004">
    <property type="term" value="P:cytochrome complex assembly"/>
    <property type="evidence" value="ECO:0007669"/>
    <property type="project" value="UniProtKB-KW"/>
</dbReference>
<dbReference type="GO" id="GO:0006979">
    <property type="term" value="P:response to oxidative stress"/>
    <property type="evidence" value="ECO:0007669"/>
    <property type="project" value="InterPro"/>
</dbReference>
<evidence type="ECO:0000256" key="6">
    <source>
        <dbReference type="ARBA" id="ARBA00023157"/>
    </source>
</evidence>